<dbReference type="InterPro" id="IPR045010">
    <property type="entry name" value="MDR_fam"/>
</dbReference>
<feature type="domain" description="Enoyl reductase (ER)" evidence="2">
    <location>
        <begin position="24"/>
        <end position="350"/>
    </location>
</feature>
<dbReference type="InterPro" id="IPR013149">
    <property type="entry name" value="ADH-like_C"/>
</dbReference>
<dbReference type="InterPro" id="IPR020843">
    <property type="entry name" value="ER"/>
</dbReference>
<dbReference type="SUPFAM" id="SSF50129">
    <property type="entry name" value="GroES-like"/>
    <property type="match status" value="1"/>
</dbReference>
<dbReference type="PANTHER" id="PTHR43205:SF19">
    <property type="entry name" value="ENOYL REDUCTASE (ER) DOMAIN-CONTAINING PROTEIN"/>
    <property type="match status" value="1"/>
</dbReference>
<name>A0A6A6AZS8_9PEZI</name>
<dbReference type="Pfam" id="PF16884">
    <property type="entry name" value="ADH_N_2"/>
    <property type="match status" value="1"/>
</dbReference>
<protein>
    <recommendedName>
        <fullName evidence="2">Enoyl reductase (ER) domain-containing protein</fullName>
    </recommendedName>
</protein>
<dbReference type="Gene3D" id="3.40.50.720">
    <property type="entry name" value="NAD(P)-binding Rossmann-like Domain"/>
    <property type="match status" value="1"/>
</dbReference>
<dbReference type="EMBL" id="ML995526">
    <property type="protein sequence ID" value="KAF2136277.1"/>
    <property type="molecule type" value="Genomic_DNA"/>
</dbReference>
<dbReference type="GO" id="GO:0016628">
    <property type="term" value="F:oxidoreductase activity, acting on the CH-CH group of donors, NAD or NADP as acceptor"/>
    <property type="evidence" value="ECO:0007669"/>
    <property type="project" value="InterPro"/>
</dbReference>
<dbReference type="OrthoDB" id="809632at2759"/>
<keyword evidence="1" id="KW-0560">Oxidoreductase</keyword>
<organism evidence="3 4">
    <name type="scientific">Aplosporella prunicola CBS 121167</name>
    <dbReference type="NCBI Taxonomy" id="1176127"/>
    <lineage>
        <taxon>Eukaryota</taxon>
        <taxon>Fungi</taxon>
        <taxon>Dikarya</taxon>
        <taxon>Ascomycota</taxon>
        <taxon>Pezizomycotina</taxon>
        <taxon>Dothideomycetes</taxon>
        <taxon>Dothideomycetes incertae sedis</taxon>
        <taxon>Botryosphaeriales</taxon>
        <taxon>Aplosporellaceae</taxon>
        <taxon>Aplosporella</taxon>
    </lineage>
</organism>
<dbReference type="InterPro" id="IPR011032">
    <property type="entry name" value="GroES-like_sf"/>
</dbReference>
<dbReference type="InterPro" id="IPR041694">
    <property type="entry name" value="ADH_N_2"/>
</dbReference>
<dbReference type="Gene3D" id="3.90.180.10">
    <property type="entry name" value="Medium-chain alcohol dehydrogenases, catalytic domain"/>
    <property type="match status" value="1"/>
</dbReference>
<dbReference type="AlphaFoldDB" id="A0A6A6AZS8"/>
<keyword evidence="4" id="KW-1185">Reference proteome</keyword>
<sequence>MSQKITTKQWILENRPTGEPVLDGPSPTFKLVTTELPPLDDDQVLCRVKYFSNDPGQRGFFHSTVTNDRLYVPPVLPGTPMRSGVIAEVVESTAATIPKGQLVMTLHLGSWSEHLILNAADCQLIPADGVAGLPITHFLGAFGGPGLTAYYGTKVIAAVQPDDVFVVSAAAGATGSMAVQIAAKLIGCKRVIGIAGSEAKCAWVRSLGAHECINYKSATFAADLARATDGYVDAYFDNVGGEILDLMLTRMKKEGRMAICGAISTYNSTEPTQLKNWFEIVSMRLNIRGFILLDWAHKLTEMMEELVQAATEGKIVLGGESETVVEAGIEDVPRTWMKLFEGGNTGKLITKLS</sequence>
<gene>
    <name evidence="3" type="ORF">K452DRAFT_292524</name>
</gene>
<evidence type="ECO:0000259" key="2">
    <source>
        <dbReference type="SMART" id="SM00829"/>
    </source>
</evidence>
<dbReference type="Pfam" id="PF00107">
    <property type="entry name" value="ADH_zinc_N"/>
    <property type="match status" value="1"/>
</dbReference>
<evidence type="ECO:0000313" key="4">
    <source>
        <dbReference type="Proteomes" id="UP000799438"/>
    </source>
</evidence>
<reference evidence="3" key="1">
    <citation type="journal article" date="2020" name="Stud. Mycol.">
        <title>101 Dothideomycetes genomes: a test case for predicting lifestyles and emergence of pathogens.</title>
        <authorList>
            <person name="Haridas S."/>
            <person name="Albert R."/>
            <person name="Binder M."/>
            <person name="Bloem J."/>
            <person name="Labutti K."/>
            <person name="Salamov A."/>
            <person name="Andreopoulos B."/>
            <person name="Baker S."/>
            <person name="Barry K."/>
            <person name="Bills G."/>
            <person name="Bluhm B."/>
            <person name="Cannon C."/>
            <person name="Castanera R."/>
            <person name="Culley D."/>
            <person name="Daum C."/>
            <person name="Ezra D."/>
            <person name="Gonzalez J."/>
            <person name="Henrissat B."/>
            <person name="Kuo A."/>
            <person name="Liang C."/>
            <person name="Lipzen A."/>
            <person name="Lutzoni F."/>
            <person name="Magnuson J."/>
            <person name="Mondo S."/>
            <person name="Nolan M."/>
            <person name="Ohm R."/>
            <person name="Pangilinan J."/>
            <person name="Park H.-J."/>
            <person name="Ramirez L."/>
            <person name="Alfaro M."/>
            <person name="Sun H."/>
            <person name="Tritt A."/>
            <person name="Yoshinaga Y."/>
            <person name="Zwiers L.-H."/>
            <person name="Turgeon B."/>
            <person name="Goodwin S."/>
            <person name="Spatafora J."/>
            <person name="Crous P."/>
            <person name="Grigoriev I."/>
        </authorList>
    </citation>
    <scope>NUCLEOTIDE SEQUENCE</scope>
    <source>
        <strain evidence="3">CBS 121167</strain>
    </source>
</reference>
<dbReference type="GeneID" id="54298888"/>
<accession>A0A6A6AZS8</accession>
<dbReference type="InterPro" id="IPR036291">
    <property type="entry name" value="NAD(P)-bd_dom_sf"/>
</dbReference>
<dbReference type="SMART" id="SM00829">
    <property type="entry name" value="PKS_ER"/>
    <property type="match status" value="1"/>
</dbReference>
<dbReference type="CDD" id="cd05288">
    <property type="entry name" value="PGDH"/>
    <property type="match status" value="1"/>
</dbReference>
<dbReference type="FunFam" id="3.40.50.720:FF:000121">
    <property type="entry name" value="Prostaglandin reductase 2"/>
    <property type="match status" value="1"/>
</dbReference>
<evidence type="ECO:0000256" key="1">
    <source>
        <dbReference type="ARBA" id="ARBA00023002"/>
    </source>
</evidence>
<dbReference type="Proteomes" id="UP000799438">
    <property type="component" value="Unassembled WGS sequence"/>
</dbReference>
<evidence type="ECO:0000313" key="3">
    <source>
        <dbReference type="EMBL" id="KAF2136277.1"/>
    </source>
</evidence>
<dbReference type="PANTHER" id="PTHR43205">
    <property type="entry name" value="PROSTAGLANDIN REDUCTASE"/>
    <property type="match status" value="1"/>
</dbReference>
<dbReference type="RefSeq" id="XP_033391995.1">
    <property type="nucleotide sequence ID" value="XM_033541392.1"/>
</dbReference>
<dbReference type="SUPFAM" id="SSF51735">
    <property type="entry name" value="NAD(P)-binding Rossmann-fold domains"/>
    <property type="match status" value="1"/>
</dbReference>
<proteinExistence type="predicted"/>